<keyword evidence="3" id="KW-1185">Reference proteome</keyword>
<feature type="chain" id="PRO_5023040247" description="DUF4382 domain-containing protein" evidence="1">
    <location>
        <begin position="25"/>
        <end position="242"/>
    </location>
</feature>
<dbReference type="EMBL" id="CP036150">
    <property type="protein sequence ID" value="QEN08483.1"/>
    <property type="molecule type" value="Genomic_DNA"/>
</dbReference>
<name>A0A5C1QK28_9SPIO</name>
<dbReference type="RefSeq" id="WP_149486564.1">
    <property type="nucleotide sequence ID" value="NZ_CP036150.1"/>
</dbReference>
<evidence type="ECO:0000313" key="3">
    <source>
        <dbReference type="Proteomes" id="UP000324209"/>
    </source>
</evidence>
<keyword evidence="1" id="KW-0732">Signal</keyword>
<dbReference type="KEGG" id="ock:EXM22_10975"/>
<feature type="signal peptide" evidence="1">
    <location>
        <begin position="1"/>
        <end position="24"/>
    </location>
</feature>
<dbReference type="AlphaFoldDB" id="A0A5C1QK28"/>
<evidence type="ECO:0008006" key="4">
    <source>
        <dbReference type="Google" id="ProtNLM"/>
    </source>
</evidence>
<evidence type="ECO:0000313" key="2">
    <source>
        <dbReference type="EMBL" id="QEN08483.1"/>
    </source>
</evidence>
<dbReference type="Proteomes" id="UP000324209">
    <property type="component" value="Chromosome"/>
</dbReference>
<evidence type="ECO:0000256" key="1">
    <source>
        <dbReference type="SAM" id="SignalP"/>
    </source>
</evidence>
<sequence length="242" mass="26055">MKKTLFLILILGLALISCDDATTAGGDLHAGGTISIPGVEGKTVIVGVFEEGADTTVMAPIAMVELVITENTASYDLPNAEEGIYDIYAVIDMDESSSFDEPVPGDMLAVSLAYEVGVDPDIDFVESDFTFIGNDSSETFCVSGAVIHSGDDVDGKDVIIFDEESELSYKTYMSDGKAYYSFGTVPGENSYNFTAIIDMDNTAEFEGGDYGDYMNVEEGVLEILDTNVTINFNKDTFLLVEK</sequence>
<dbReference type="PROSITE" id="PS51257">
    <property type="entry name" value="PROKAR_LIPOPROTEIN"/>
    <property type="match status" value="1"/>
</dbReference>
<accession>A0A5C1QK28</accession>
<protein>
    <recommendedName>
        <fullName evidence="4">DUF4382 domain-containing protein</fullName>
    </recommendedName>
</protein>
<gene>
    <name evidence="2" type="ORF">EXM22_10975</name>
</gene>
<reference evidence="2 3" key="1">
    <citation type="submission" date="2019-02" db="EMBL/GenBank/DDBJ databases">
        <title>Complete Genome Sequence and Methylome Analysis of free living Spirochaetas.</title>
        <authorList>
            <person name="Fomenkov A."/>
            <person name="Dubinina G."/>
            <person name="Leshcheva N."/>
            <person name="Mikheeva N."/>
            <person name="Grabovich M."/>
            <person name="Vincze T."/>
            <person name="Roberts R.J."/>
        </authorList>
    </citation>
    <scope>NUCLEOTIDE SEQUENCE [LARGE SCALE GENOMIC DNA]</scope>
    <source>
        <strain evidence="2 3">K2</strain>
    </source>
</reference>
<proteinExistence type="predicted"/>
<organism evidence="2 3">
    <name type="scientific">Oceanispirochaeta crateris</name>
    <dbReference type="NCBI Taxonomy" id="2518645"/>
    <lineage>
        <taxon>Bacteria</taxon>
        <taxon>Pseudomonadati</taxon>
        <taxon>Spirochaetota</taxon>
        <taxon>Spirochaetia</taxon>
        <taxon>Spirochaetales</taxon>
        <taxon>Spirochaetaceae</taxon>
        <taxon>Oceanispirochaeta</taxon>
    </lineage>
</organism>